<dbReference type="AlphaFoldDB" id="W0DN41"/>
<keyword evidence="2" id="KW-1185">Reference proteome</keyword>
<dbReference type="OrthoDB" id="1443063at2"/>
<protein>
    <recommendedName>
        <fullName evidence="3">Polyketide cyclase</fullName>
    </recommendedName>
</protein>
<evidence type="ECO:0000313" key="1">
    <source>
        <dbReference type="EMBL" id="AHE98300.1"/>
    </source>
</evidence>
<dbReference type="RefSeq" id="WP_006747541.1">
    <property type="nucleotide sequence ID" value="NZ_CP007029.1"/>
</dbReference>
<evidence type="ECO:0008006" key="3">
    <source>
        <dbReference type="Google" id="ProtNLM"/>
    </source>
</evidence>
<proteinExistence type="predicted"/>
<evidence type="ECO:0000313" key="2">
    <source>
        <dbReference type="Proteomes" id="UP000005289"/>
    </source>
</evidence>
<name>W0DN41_9GAMM</name>
<dbReference type="KEGG" id="tti:THITH_08560"/>
<organism evidence="1 2">
    <name type="scientific">Thioalkalivibrio paradoxus ARh 1</name>
    <dbReference type="NCBI Taxonomy" id="713585"/>
    <lineage>
        <taxon>Bacteria</taxon>
        <taxon>Pseudomonadati</taxon>
        <taxon>Pseudomonadota</taxon>
        <taxon>Gammaproteobacteria</taxon>
        <taxon>Chromatiales</taxon>
        <taxon>Ectothiorhodospiraceae</taxon>
        <taxon>Thioalkalivibrio</taxon>
    </lineage>
</organism>
<dbReference type="EMBL" id="CP007029">
    <property type="protein sequence ID" value="AHE98300.1"/>
    <property type="molecule type" value="Genomic_DNA"/>
</dbReference>
<gene>
    <name evidence="1" type="ORF">THITH_08560</name>
</gene>
<sequence length="125" mass="13869">MEFFATARIGADAGGLEQQITIERLPDWCASIDTVLEQSGDSGRIYCVWGEFVVSRETIRGGVRFTLPGCPNALAWTITTDLPPDPDAVVIHCTINRREHDPDFIETIEAFVDDWRQGLEAGMKA</sequence>
<reference evidence="1 2" key="1">
    <citation type="submission" date="2013-12" db="EMBL/GenBank/DDBJ databases">
        <authorList>
            <consortium name="DOE Joint Genome Institute"/>
            <person name="Muyzer G."/>
            <person name="Huntemann M."/>
            <person name="Han J."/>
            <person name="Chen A."/>
            <person name="Kyrpides N."/>
            <person name="Mavromatis K."/>
            <person name="Markowitz V."/>
            <person name="Palaniappan K."/>
            <person name="Ivanova N."/>
            <person name="Schaumberg A."/>
            <person name="Pati A."/>
            <person name="Liolios K."/>
            <person name="Nordberg H.P."/>
            <person name="Cantor M.N."/>
            <person name="Hua S.X."/>
            <person name="Woyke T."/>
        </authorList>
    </citation>
    <scope>NUCLEOTIDE SEQUENCE [LARGE SCALE GENOMIC DNA]</scope>
    <source>
        <strain evidence="1 2">ARh 1</strain>
    </source>
</reference>
<accession>W0DN41</accession>
<dbReference type="HOGENOM" id="CLU_2001117_0_0_6"/>
<dbReference type="STRING" id="713585.THITH_08560"/>
<dbReference type="Proteomes" id="UP000005289">
    <property type="component" value="Chromosome"/>
</dbReference>